<organism evidence="1 2">
    <name type="scientific">Sulfitobacter mediterraneus</name>
    <dbReference type="NCBI Taxonomy" id="83219"/>
    <lineage>
        <taxon>Bacteria</taxon>
        <taxon>Pseudomonadati</taxon>
        <taxon>Pseudomonadota</taxon>
        <taxon>Alphaproteobacteria</taxon>
        <taxon>Rhodobacterales</taxon>
        <taxon>Roseobacteraceae</taxon>
        <taxon>Sulfitobacter</taxon>
    </lineage>
</organism>
<sequence>MAVCKGAWAGNDGTKDDVLLICEYVVRVTSSTLDCMCSKCDTKSLDKNFGAYRGYISNKRTWWFI</sequence>
<name>A0A2T6CBK2_9RHOB</name>
<evidence type="ECO:0000313" key="2">
    <source>
        <dbReference type="Proteomes" id="UP000244092"/>
    </source>
</evidence>
<dbReference type="Proteomes" id="UP000244092">
    <property type="component" value="Unassembled WGS sequence"/>
</dbReference>
<reference evidence="1 2" key="1">
    <citation type="submission" date="2018-04" db="EMBL/GenBank/DDBJ databases">
        <title>Genomic Encyclopedia of Archaeal and Bacterial Type Strains, Phase II (KMG-II): from individual species to whole genera.</title>
        <authorList>
            <person name="Goeker M."/>
        </authorList>
    </citation>
    <scope>NUCLEOTIDE SEQUENCE [LARGE SCALE GENOMIC DNA]</scope>
    <source>
        <strain evidence="1 2">DSM 12244</strain>
    </source>
</reference>
<evidence type="ECO:0000313" key="1">
    <source>
        <dbReference type="EMBL" id="PTX72886.1"/>
    </source>
</evidence>
<gene>
    <name evidence="1" type="ORF">C8N31_110146</name>
</gene>
<proteinExistence type="predicted"/>
<comment type="caution">
    <text evidence="1">The sequence shown here is derived from an EMBL/GenBank/DDBJ whole genome shotgun (WGS) entry which is preliminary data.</text>
</comment>
<accession>A0A2T6CBK2</accession>
<dbReference type="AlphaFoldDB" id="A0A2T6CBK2"/>
<protein>
    <submittedName>
        <fullName evidence="1">Uncharacterized protein</fullName>
    </submittedName>
</protein>
<dbReference type="EMBL" id="QBKU01000010">
    <property type="protein sequence ID" value="PTX72886.1"/>
    <property type="molecule type" value="Genomic_DNA"/>
</dbReference>